<evidence type="ECO:0000256" key="1">
    <source>
        <dbReference type="SAM" id="SignalP"/>
    </source>
</evidence>
<dbReference type="InterPro" id="IPR024453">
    <property type="entry name" value="Peptidase_C92"/>
</dbReference>
<evidence type="ECO:0000313" key="3">
    <source>
        <dbReference type="Proteomes" id="UP001596071"/>
    </source>
</evidence>
<dbReference type="Proteomes" id="UP001596071">
    <property type="component" value="Unassembled WGS sequence"/>
</dbReference>
<keyword evidence="3" id="KW-1185">Reference proteome</keyword>
<comment type="caution">
    <text evidence="2">The sequence shown here is derived from an EMBL/GenBank/DDBJ whole genome shotgun (WGS) entry which is preliminary data.</text>
</comment>
<accession>A0ABW0TZQ3</accession>
<dbReference type="SUPFAM" id="SSF54001">
    <property type="entry name" value="Cysteine proteinases"/>
    <property type="match status" value="1"/>
</dbReference>
<evidence type="ECO:0000313" key="2">
    <source>
        <dbReference type="EMBL" id="MFC5604267.1"/>
    </source>
</evidence>
<dbReference type="EMBL" id="JBHSNP010000027">
    <property type="protein sequence ID" value="MFC5604267.1"/>
    <property type="molecule type" value="Genomic_DNA"/>
</dbReference>
<gene>
    <name evidence="2" type="ORF">ACFPTP_13640</name>
</gene>
<sequence length="234" mass="25743">MKRFIAMALAGILVIGVQSPFRASAVQQHKDVMVTIQPNASVEEPVLSSRLHEKQTKEMVKQNQLSIEMTKLLAEHFGKSVKTQGGGSANYIIGPSDTGDFFYTPASTAFVNHGHVGLYYSSNTIVESIFPTGVRSISANVKMVEKGAVVKSVSTTEAVKQNAANWAYTQIGQPYSLNFMNNRRTGHLGAKNCSKLIWSAYFLHGGLDLDVNKGFGVYPRDIRDAKQTRFVRQI</sequence>
<dbReference type="Pfam" id="PF05708">
    <property type="entry name" value="Peptidase_C92"/>
    <property type="match status" value="1"/>
</dbReference>
<proteinExistence type="predicted"/>
<organism evidence="2 3">
    <name type="scientific">Sporosarcina koreensis</name>
    <dbReference type="NCBI Taxonomy" id="334735"/>
    <lineage>
        <taxon>Bacteria</taxon>
        <taxon>Bacillati</taxon>
        <taxon>Bacillota</taxon>
        <taxon>Bacilli</taxon>
        <taxon>Bacillales</taxon>
        <taxon>Caryophanaceae</taxon>
        <taxon>Sporosarcina</taxon>
    </lineage>
</organism>
<name>A0ABW0TZQ3_9BACL</name>
<keyword evidence="1" id="KW-0732">Signal</keyword>
<reference evidence="3" key="1">
    <citation type="journal article" date="2019" name="Int. J. Syst. Evol. Microbiol.">
        <title>The Global Catalogue of Microorganisms (GCM) 10K type strain sequencing project: providing services to taxonomists for standard genome sequencing and annotation.</title>
        <authorList>
            <consortium name="The Broad Institute Genomics Platform"/>
            <consortium name="The Broad Institute Genome Sequencing Center for Infectious Disease"/>
            <person name="Wu L."/>
            <person name="Ma J."/>
        </authorList>
    </citation>
    <scope>NUCLEOTIDE SEQUENCE [LARGE SCALE GENOMIC DNA]</scope>
    <source>
        <strain evidence="3">KACC 11299</strain>
    </source>
</reference>
<dbReference type="RefSeq" id="WP_381445847.1">
    <property type="nucleotide sequence ID" value="NZ_JBHSNP010000027.1"/>
</dbReference>
<dbReference type="Gene3D" id="3.90.1720.10">
    <property type="entry name" value="endopeptidase domain like (from Nostoc punctiforme)"/>
    <property type="match status" value="1"/>
</dbReference>
<protein>
    <submittedName>
        <fullName evidence="2">YiiX/YebB-like N1pC/P60 family cysteine hydrolase</fullName>
    </submittedName>
</protein>
<feature type="signal peptide" evidence="1">
    <location>
        <begin position="1"/>
        <end position="23"/>
    </location>
</feature>
<dbReference type="InterPro" id="IPR038765">
    <property type="entry name" value="Papain-like_cys_pep_sf"/>
</dbReference>
<feature type="chain" id="PRO_5045417762" evidence="1">
    <location>
        <begin position="24"/>
        <end position="234"/>
    </location>
</feature>